<dbReference type="Proteomes" id="UP000218731">
    <property type="component" value="Plasmid pKF715C"/>
</dbReference>
<dbReference type="RefSeq" id="WP_096427182.1">
    <property type="nucleotide sequence ID" value="NZ_AP015032.1"/>
</dbReference>
<evidence type="ECO:0000313" key="1">
    <source>
        <dbReference type="EMBL" id="BAW27449.1"/>
    </source>
</evidence>
<gene>
    <name evidence="1" type="ORF">KF715C_pC160</name>
</gene>
<sequence>MARHIYAPGRGLEDTEAKIDALVGAAREDGNMLDSTSGAAVSVIKESVADATKLLPARMAALLDKIDGDAARGQAVHSLLDGIARYQYRNGHMPDAALIDAVISQAENVADGASTKVLPDGYTLDSISSNNQSTPLSHQPNRIAVAITGGLAEGMPFGAYLPSDLNSNESKLAIISAVTGSDFGGYTQGMILDGTGGGQAYTRSERILDVAMAGDRLTGTFKVTARIGGQGAQVPILRGRTRVFIDGMPCAIEVDNGTSTNQLAGQYVSDGGTSYSITGNVNIDTGEGNLTFNPALPASAYPEVQAFVDFERKPDLTPHINTKAQSWSLYCAPSRVLMQITPDARSQTQSELGADGLTIAVQAARTQAANERYIASLRKLKRIAKRTHRVYDFDAGAQLVSKTRAAVWRDFGSFAAKVDQEVANQTMEFGLNIWYVGDIGMSQFLSMDSTDFVSSGVSAKAGIWRVGKYKGKYDVYYDPYVVEETDTDIEILCVGRSAQVARNPIVLSDAVPLTLIPLAVGQDLKSGAALYKRDLTEVNPHKQSALGCALITIKNVIAG</sequence>
<accession>A0A1L7NPP7</accession>
<geneLocation type="plasmid" evidence="2">
    <name>pkf715c dna</name>
</geneLocation>
<proteinExistence type="predicted"/>
<dbReference type="AlphaFoldDB" id="A0A1L7NPP7"/>
<evidence type="ECO:0000313" key="2">
    <source>
        <dbReference type="Proteomes" id="UP000218731"/>
    </source>
</evidence>
<reference evidence="1 2" key="1">
    <citation type="submission" date="2015-11" db="EMBL/GenBank/DDBJ databases">
        <title>Complete genome sequencing of a biphenyl-degrading bacterium, Pseudomonas putida KF715 (=NBRC110667).</title>
        <authorList>
            <person name="Suenaga H."/>
            <person name="Fujihara N."/>
            <person name="Watanabe T."/>
            <person name="Hirose J."/>
            <person name="Kimura N."/>
            <person name="Yamazoe A."/>
            <person name="Hosoyama A."/>
            <person name="Shimodaira J."/>
            <person name="Furukawa K."/>
        </authorList>
    </citation>
    <scope>NUCLEOTIDE SEQUENCE [LARGE SCALE GENOMIC DNA]</scope>
    <source>
        <strain evidence="1 2">KF715</strain>
        <plasmid evidence="2">Plasmid pkf715c dna</plasmid>
    </source>
</reference>
<protein>
    <submittedName>
        <fullName evidence="1">Uncharacterized protein</fullName>
    </submittedName>
</protein>
<keyword evidence="1" id="KW-0614">Plasmid</keyword>
<dbReference type="EMBL" id="AP015032">
    <property type="protein sequence ID" value="BAW27449.1"/>
    <property type="molecule type" value="Genomic_DNA"/>
</dbReference>
<name>A0A1L7NPP7_PSEPU</name>
<organism evidence="1 2">
    <name type="scientific">Pseudomonas putida</name>
    <name type="common">Arthrobacter siderocapsulatus</name>
    <dbReference type="NCBI Taxonomy" id="303"/>
    <lineage>
        <taxon>Bacteria</taxon>
        <taxon>Pseudomonadati</taxon>
        <taxon>Pseudomonadota</taxon>
        <taxon>Gammaproteobacteria</taxon>
        <taxon>Pseudomonadales</taxon>
        <taxon>Pseudomonadaceae</taxon>
        <taxon>Pseudomonas</taxon>
    </lineage>
</organism>